<keyword evidence="3" id="KW-0813">Transport</keyword>
<evidence type="ECO:0000313" key="10">
    <source>
        <dbReference type="Proteomes" id="UP000015530"/>
    </source>
</evidence>
<evidence type="ECO:0000256" key="2">
    <source>
        <dbReference type="ARBA" id="ARBA00008335"/>
    </source>
</evidence>
<dbReference type="EMBL" id="AMYD01000722">
    <property type="protein sequence ID" value="EQB56505.1"/>
    <property type="molecule type" value="Genomic_DNA"/>
</dbReference>
<comment type="similarity">
    <text evidence="2">Belongs to the major facilitator superfamily.</text>
</comment>
<dbReference type="PANTHER" id="PTHR23514">
    <property type="entry name" value="BYPASS OF STOP CODON PROTEIN 6"/>
    <property type="match status" value="1"/>
</dbReference>
<evidence type="ECO:0000256" key="3">
    <source>
        <dbReference type="ARBA" id="ARBA00022448"/>
    </source>
</evidence>
<dbReference type="Proteomes" id="UP000015530">
    <property type="component" value="Unassembled WGS sequence"/>
</dbReference>
<keyword evidence="5 7" id="KW-1133">Transmembrane helix</keyword>
<evidence type="ECO:0000256" key="7">
    <source>
        <dbReference type="SAM" id="Phobius"/>
    </source>
</evidence>
<keyword evidence="4 7" id="KW-0812">Transmembrane</keyword>
<gene>
    <name evidence="9" type="ORF">CGLO_03486</name>
</gene>
<name>T0M6I1_COLGC</name>
<sequence>MGPGSSAQTIELQQLPALPSGAGLHATTKLANCDTAISPFRETERDLNLLSPNHSGSSPHSTPPEDAVEIFQKWNYPRSNIARILSIFWSLMVMGANDASYGAIIPHLGKYYELPYSFTSLIFLAPFIGHTLSAALNTSLHETVGQRGIAIIGSGCHLAAYIAISLHLPYPALVFIYMLAGLGNGIGDAAWNSWVASNLADSNVVINSMHACYGLGAVLGPVTATTMVVKAGLPW</sequence>
<keyword evidence="6 7" id="KW-0472">Membrane</keyword>
<dbReference type="GO" id="GO:0012505">
    <property type="term" value="C:endomembrane system"/>
    <property type="evidence" value="ECO:0007669"/>
    <property type="project" value="UniProtKB-SubCell"/>
</dbReference>
<feature type="transmembrane region" description="Helical" evidence="7">
    <location>
        <begin position="172"/>
        <end position="191"/>
    </location>
</feature>
<comment type="caution">
    <text evidence="9">The sequence shown here is derived from an EMBL/GenBank/DDBJ whole genome shotgun (WGS) entry which is preliminary data.</text>
</comment>
<evidence type="ECO:0000256" key="1">
    <source>
        <dbReference type="ARBA" id="ARBA00004127"/>
    </source>
</evidence>
<dbReference type="GO" id="GO:0022857">
    <property type="term" value="F:transmembrane transporter activity"/>
    <property type="evidence" value="ECO:0007669"/>
    <property type="project" value="InterPro"/>
</dbReference>
<dbReference type="InterPro" id="IPR051788">
    <property type="entry name" value="MFS_Transporter"/>
</dbReference>
<feature type="transmembrane region" description="Helical" evidence="7">
    <location>
        <begin position="81"/>
        <end position="104"/>
    </location>
</feature>
<dbReference type="OrthoDB" id="413079at2759"/>
<feature type="transmembrane region" description="Helical" evidence="7">
    <location>
        <begin position="148"/>
        <end position="166"/>
    </location>
</feature>
<evidence type="ECO:0000256" key="6">
    <source>
        <dbReference type="ARBA" id="ARBA00023136"/>
    </source>
</evidence>
<dbReference type="SUPFAM" id="SSF103473">
    <property type="entry name" value="MFS general substrate transporter"/>
    <property type="match status" value="1"/>
</dbReference>
<dbReference type="InterPro" id="IPR020846">
    <property type="entry name" value="MFS_dom"/>
</dbReference>
<dbReference type="eggNOG" id="ENOG502QQA7">
    <property type="taxonomic scope" value="Eukaryota"/>
</dbReference>
<proteinExistence type="inferred from homology"/>
<dbReference type="PANTHER" id="PTHR23514:SF3">
    <property type="entry name" value="BYPASS OF STOP CODON PROTEIN 6"/>
    <property type="match status" value="1"/>
</dbReference>
<comment type="subcellular location">
    <subcellularLocation>
        <location evidence="1">Endomembrane system</location>
        <topology evidence="1">Multi-pass membrane protein</topology>
    </subcellularLocation>
</comment>
<dbReference type="AlphaFoldDB" id="T0M6I1"/>
<organism evidence="9 10">
    <name type="scientific">Colletotrichum gloeosporioides (strain Cg-14)</name>
    <name type="common">Anthracnose fungus</name>
    <name type="synonym">Glomerella cingulata</name>
    <dbReference type="NCBI Taxonomy" id="1237896"/>
    <lineage>
        <taxon>Eukaryota</taxon>
        <taxon>Fungi</taxon>
        <taxon>Dikarya</taxon>
        <taxon>Ascomycota</taxon>
        <taxon>Pezizomycotina</taxon>
        <taxon>Sordariomycetes</taxon>
        <taxon>Hypocreomycetidae</taxon>
        <taxon>Glomerellales</taxon>
        <taxon>Glomerellaceae</taxon>
        <taxon>Colletotrichum</taxon>
        <taxon>Colletotrichum gloeosporioides species complex</taxon>
    </lineage>
</organism>
<feature type="transmembrane region" description="Helical" evidence="7">
    <location>
        <begin position="116"/>
        <end position="136"/>
    </location>
</feature>
<dbReference type="InterPro" id="IPR036259">
    <property type="entry name" value="MFS_trans_sf"/>
</dbReference>
<dbReference type="Gene3D" id="1.20.1250.20">
    <property type="entry name" value="MFS general substrate transporter like domains"/>
    <property type="match status" value="1"/>
</dbReference>
<evidence type="ECO:0000256" key="4">
    <source>
        <dbReference type="ARBA" id="ARBA00022692"/>
    </source>
</evidence>
<dbReference type="GO" id="GO:0016020">
    <property type="term" value="C:membrane"/>
    <property type="evidence" value="ECO:0007669"/>
    <property type="project" value="TreeGrafter"/>
</dbReference>
<reference evidence="10" key="1">
    <citation type="journal article" date="2013" name="Mol. Plant Microbe Interact.">
        <title>Global aspects of pacC regulation of pathogenicity genes in Colletotrichum gloeosporioides as revealed by transcriptome analysis.</title>
        <authorList>
            <person name="Alkan N."/>
            <person name="Meng X."/>
            <person name="Friedlander G."/>
            <person name="Reuveni E."/>
            <person name="Sukno S."/>
            <person name="Sherman A."/>
            <person name="Thon M."/>
            <person name="Fluhr R."/>
            <person name="Prusky D."/>
        </authorList>
    </citation>
    <scope>NUCLEOTIDE SEQUENCE [LARGE SCALE GENOMIC DNA]</scope>
    <source>
        <strain evidence="10">Cg-14</strain>
    </source>
</reference>
<protein>
    <recommendedName>
        <fullName evidence="8">Major facilitator superfamily (MFS) profile domain-containing protein</fullName>
    </recommendedName>
</protein>
<feature type="transmembrane region" description="Helical" evidence="7">
    <location>
        <begin position="212"/>
        <end position="233"/>
    </location>
</feature>
<feature type="domain" description="Major facilitator superfamily (MFS) profile" evidence="8">
    <location>
        <begin position="83"/>
        <end position="235"/>
    </location>
</feature>
<dbReference type="HOGENOM" id="CLU_1197362_0_0_1"/>
<accession>T0M6I1</accession>
<evidence type="ECO:0000313" key="9">
    <source>
        <dbReference type="EMBL" id="EQB56505.1"/>
    </source>
</evidence>
<evidence type="ECO:0000256" key="5">
    <source>
        <dbReference type="ARBA" id="ARBA00022989"/>
    </source>
</evidence>
<evidence type="ECO:0000259" key="8">
    <source>
        <dbReference type="PROSITE" id="PS50850"/>
    </source>
</evidence>
<dbReference type="PROSITE" id="PS50850">
    <property type="entry name" value="MFS"/>
    <property type="match status" value="1"/>
</dbReference>